<feature type="domain" description="Glycosyltransferase subfamily 4-like N-terminal" evidence="1">
    <location>
        <begin position="47"/>
        <end position="143"/>
    </location>
</feature>
<dbReference type="Proteomes" id="UP001595921">
    <property type="component" value="Unassembled WGS sequence"/>
</dbReference>
<dbReference type="EMBL" id="JBHSDS010000005">
    <property type="protein sequence ID" value="MFC4357806.1"/>
    <property type="molecule type" value="Genomic_DNA"/>
</dbReference>
<proteinExistence type="predicted"/>
<dbReference type="GO" id="GO:0016757">
    <property type="term" value="F:glycosyltransferase activity"/>
    <property type="evidence" value="ECO:0007669"/>
    <property type="project" value="UniProtKB-KW"/>
</dbReference>
<gene>
    <name evidence="2" type="ORF">ACFO0N_07575</name>
</gene>
<evidence type="ECO:0000313" key="3">
    <source>
        <dbReference type="Proteomes" id="UP001595921"/>
    </source>
</evidence>
<dbReference type="Gene3D" id="3.40.50.2000">
    <property type="entry name" value="Glycogen Phosphorylase B"/>
    <property type="match status" value="2"/>
</dbReference>
<dbReference type="Pfam" id="PF13439">
    <property type="entry name" value="Glyco_transf_4"/>
    <property type="match status" value="1"/>
</dbReference>
<keyword evidence="3" id="KW-1185">Reference proteome</keyword>
<keyword evidence="2" id="KW-0808">Transferase</keyword>
<dbReference type="Pfam" id="PF13692">
    <property type="entry name" value="Glyco_trans_1_4"/>
    <property type="match status" value="1"/>
</dbReference>
<reference evidence="2 3" key="1">
    <citation type="journal article" date="2019" name="Int. J. Syst. Evol. Microbiol.">
        <title>The Global Catalogue of Microorganisms (GCM) 10K type strain sequencing project: providing services to taxonomists for standard genome sequencing and annotation.</title>
        <authorList>
            <consortium name="The Broad Institute Genomics Platform"/>
            <consortium name="The Broad Institute Genome Sequencing Center for Infectious Disease"/>
            <person name="Wu L."/>
            <person name="Ma J."/>
        </authorList>
    </citation>
    <scope>NUCLEOTIDE SEQUENCE [LARGE SCALE GENOMIC DNA]</scope>
    <source>
        <strain evidence="2 3">CGMCC 1.12553</strain>
    </source>
</reference>
<dbReference type="PANTHER" id="PTHR12526:SF637">
    <property type="entry name" value="GLYCOSYLTRANSFERASE EPSF-RELATED"/>
    <property type="match status" value="1"/>
</dbReference>
<dbReference type="EC" id="2.4.-.-" evidence="2"/>
<dbReference type="RefSeq" id="WP_390203514.1">
    <property type="nucleotide sequence ID" value="NZ_JAODIW010000009.1"/>
</dbReference>
<organism evidence="2 3">
    <name type="scientific">Halobium salinum</name>
    <dbReference type="NCBI Taxonomy" id="1364940"/>
    <lineage>
        <taxon>Archaea</taxon>
        <taxon>Methanobacteriati</taxon>
        <taxon>Methanobacteriota</taxon>
        <taxon>Stenosarchaea group</taxon>
        <taxon>Halobacteria</taxon>
        <taxon>Halobacteriales</taxon>
        <taxon>Haloferacaceae</taxon>
        <taxon>Halobium</taxon>
    </lineage>
</organism>
<dbReference type="InterPro" id="IPR028098">
    <property type="entry name" value="Glyco_trans_4-like_N"/>
</dbReference>
<evidence type="ECO:0000313" key="2">
    <source>
        <dbReference type="EMBL" id="MFC4357806.1"/>
    </source>
</evidence>
<dbReference type="PANTHER" id="PTHR12526">
    <property type="entry name" value="GLYCOSYLTRANSFERASE"/>
    <property type="match status" value="1"/>
</dbReference>
<sequence length="325" mass="36289">MRVLNLTSNRMARFYVQQVDVLERLGVDQTTLSPPGSEHIQMDSDEARSPLDYARFVPEVLAHLDDDYDLIHANYGLSVPPALLQSKLPVVLSLWGSDLMGEYGWLCKRLAKRCDAVIVMSQDMADQLPCDSYVIPHGVNFDRFRPIPREEALETAGWDPDAKNVLFPYPPNREVKDFPKAERVVEAVDDLLDEPVEIRTLSGVAHEDMPYYYNAADAMLMTSVHEGSPNSVKEALACNTPVVSVDVGDVRERLSGVGNAAVCDAEAELVSQLATVLRSGERSNGREVVRELSLEHMGQRILDVYEQVLDLPRKDADLNRRVSIV</sequence>
<keyword evidence="2" id="KW-0328">Glycosyltransferase</keyword>
<protein>
    <submittedName>
        <fullName evidence="2">Glycosyltransferase</fullName>
        <ecNumber evidence="2">2.4.-.-</ecNumber>
    </submittedName>
</protein>
<accession>A0ABD5PA71</accession>
<dbReference type="AlphaFoldDB" id="A0ABD5PA71"/>
<dbReference type="SUPFAM" id="SSF53756">
    <property type="entry name" value="UDP-Glycosyltransferase/glycogen phosphorylase"/>
    <property type="match status" value="1"/>
</dbReference>
<name>A0ABD5PA71_9EURY</name>
<evidence type="ECO:0000259" key="1">
    <source>
        <dbReference type="Pfam" id="PF13439"/>
    </source>
</evidence>
<comment type="caution">
    <text evidence="2">The sequence shown here is derived from an EMBL/GenBank/DDBJ whole genome shotgun (WGS) entry which is preliminary data.</text>
</comment>